<dbReference type="InterPro" id="IPR043129">
    <property type="entry name" value="ATPase_NBD"/>
</dbReference>
<dbReference type="PANTHER" id="PTHR10196">
    <property type="entry name" value="SUGAR KINASE"/>
    <property type="match status" value="1"/>
</dbReference>
<dbReference type="InterPro" id="IPR018484">
    <property type="entry name" value="FGGY_N"/>
</dbReference>
<evidence type="ECO:0000256" key="5">
    <source>
        <dbReference type="ARBA" id="ARBA00022840"/>
    </source>
</evidence>
<dbReference type="GO" id="GO:0019301">
    <property type="term" value="P:rhamnose catabolic process"/>
    <property type="evidence" value="ECO:0007669"/>
    <property type="project" value="InterPro"/>
</dbReference>
<feature type="domain" description="Carbohydrate kinase FGGY C-terminal" evidence="9">
    <location>
        <begin position="256"/>
        <end position="448"/>
    </location>
</feature>
<evidence type="ECO:0000313" key="11">
    <source>
        <dbReference type="Proteomes" id="UP000236151"/>
    </source>
</evidence>
<keyword evidence="3" id="KW-0547">Nucleotide-binding</keyword>
<dbReference type="AlphaFoldDB" id="A0A2K2FDI2"/>
<sequence>MDLKMLAFDFGASSGRAILGTFDGRKINLSEVHRFSNDPVEVNGNLHWDVLRLFHEIKQGILKTVLQGHDELSSIGIDTWGVDFGLLDRDGNLIGNPYHYRDKRTDGMIDEACRIVSREEIYRQTGIQFMWFNTLYQLLSMKIKNSPALENASTLLFMPDLFNYFLTGVKSTEYSIASTSQLLNPVTGTWAFELMEKLDIPKHIFTDIVKSGTVIGKLSPDIAKELRVASMPVVSVASHDTGSAVAAVPASGEDYVYISCGTWSLLGVELPRPIITDKSMAFDFTNEGGVNNTTRFLKNIMGLWLIQECRRQWQREGENLSFAELEQMAKEAKPFEMFIDPDHHTFAPPGDMPNRIREFCRNTSQPVPETKGEIMMCIYQSLALKYRFTIERIEDILERNLPVIHMVGGGIKDKFLSRLTANATGRLVIAGPVEATALGNIAVQAMALKEIGSLAEAREIIKSSVPTEEYEPQEKDVWDAAYEKFRNVMDRVRQ</sequence>
<dbReference type="GO" id="GO:0005829">
    <property type="term" value="C:cytosol"/>
    <property type="evidence" value="ECO:0007669"/>
    <property type="project" value="TreeGrafter"/>
</dbReference>
<keyword evidence="7" id="KW-0684">Rhamnose metabolism</keyword>
<dbReference type="PANTHER" id="PTHR10196:SF93">
    <property type="entry name" value="L-RHAMNULOKINASE"/>
    <property type="match status" value="1"/>
</dbReference>
<keyword evidence="4 10" id="KW-0418">Kinase</keyword>
<dbReference type="OrthoDB" id="9761504at2"/>
<accession>A0A2K2FDI2</accession>
<dbReference type="CDD" id="cd07771">
    <property type="entry name" value="ASKHA_NBD_FGGY_RhaB-like"/>
    <property type="match status" value="1"/>
</dbReference>
<evidence type="ECO:0000256" key="1">
    <source>
        <dbReference type="ARBA" id="ARBA00009156"/>
    </source>
</evidence>
<evidence type="ECO:0000256" key="6">
    <source>
        <dbReference type="ARBA" id="ARBA00023157"/>
    </source>
</evidence>
<evidence type="ECO:0000256" key="7">
    <source>
        <dbReference type="ARBA" id="ARBA00023308"/>
    </source>
</evidence>
<evidence type="ECO:0000256" key="4">
    <source>
        <dbReference type="ARBA" id="ARBA00022777"/>
    </source>
</evidence>
<dbReference type="InterPro" id="IPR013449">
    <property type="entry name" value="Rhamnulokinase"/>
</dbReference>
<keyword evidence="6" id="KW-1015">Disulfide bond</keyword>
<dbReference type="GO" id="GO:0008993">
    <property type="term" value="F:rhamnulokinase activity"/>
    <property type="evidence" value="ECO:0007669"/>
    <property type="project" value="InterPro"/>
</dbReference>
<dbReference type="KEGG" id="cthd:CDO33_08180"/>
<name>A0A2K2FDI2_9CLOT</name>
<dbReference type="EMBL" id="NIOJ01000044">
    <property type="protein sequence ID" value="PNT96816.1"/>
    <property type="molecule type" value="Genomic_DNA"/>
</dbReference>
<evidence type="ECO:0000256" key="3">
    <source>
        <dbReference type="ARBA" id="ARBA00022741"/>
    </source>
</evidence>
<comment type="caution">
    <text evidence="10">The sequence shown here is derived from an EMBL/GenBank/DDBJ whole genome shotgun (WGS) entry which is preliminary data.</text>
</comment>
<evidence type="ECO:0000259" key="8">
    <source>
        <dbReference type="Pfam" id="PF00370"/>
    </source>
</evidence>
<gene>
    <name evidence="10" type="ORF">CDQ84_14520</name>
</gene>
<keyword evidence="11" id="KW-1185">Reference proteome</keyword>
<dbReference type="InterPro" id="IPR018485">
    <property type="entry name" value="FGGY_C"/>
</dbReference>
<keyword evidence="5" id="KW-0067">ATP-binding</keyword>
<dbReference type="Proteomes" id="UP000236151">
    <property type="component" value="Unassembled WGS sequence"/>
</dbReference>
<keyword evidence="2" id="KW-0808">Transferase</keyword>
<dbReference type="SUPFAM" id="SSF53067">
    <property type="entry name" value="Actin-like ATPase domain"/>
    <property type="match status" value="2"/>
</dbReference>
<protein>
    <submittedName>
        <fullName evidence="10">Rhamnulokinase</fullName>
    </submittedName>
</protein>
<dbReference type="Pfam" id="PF00370">
    <property type="entry name" value="FGGY_N"/>
    <property type="match status" value="1"/>
</dbReference>
<reference evidence="10 11" key="1">
    <citation type="submission" date="2017-06" db="EMBL/GenBank/DDBJ databases">
        <title>Investigating the central metabolism of Clostridium thermosuccinogenes.</title>
        <authorList>
            <person name="Koendjbiharie J.G."/>
            <person name="van Kranenburg R."/>
        </authorList>
    </citation>
    <scope>NUCLEOTIDE SEQUENCE [LARGE SCALE GENOMIC DNA]</scope>
    <source>
        <strain evidence="10 11">DSM 5806</strain>
    </source>
</reference>
<comment type="similarity">
    <text evidence="1">Belongs to the FGGY kinase family.</text>
</comment>
<dbReference type="Pfam" id="PF02782">
    <property type="entry name" value="FGGY_C"/>
    <property type="match status" value="1"/>
</dbReference>
<proteinExistence type="inferred from homology"/>
<evidence type="ECO:0000313" key="10">
    <source>
        <dbReference type="EMBL" id="PNT96816.1"/>
    </source>
</evidence>
<evidence type="ECO:0000259" key="9">
    <source>
        <dbReference type="Pfam" id="PF02782"/>
    </source>
</evidence>
<dbReference type="GO" id="GO:0004370">
    <property type="term" value="F:glycerol kinase activity"/>
    <property type="evidence" value="ECO:0007669"/>
    <property type="project" value="TreeGrafter"/>
</dbReference>
<organism evidence="10 11">
    <name type="scientific">Clostridium thermosuccinogenes</name>
    <dbReference type="NCBI Taxonomy" id="84032"/>
    <lineage>
        <taxon>Bacteria</taxon>
        <taxon>Bacillati</taxon>
        <taxon>Bacillota</taxon>
        <taxon>Clostridia</taxon>
        <taxon>Eubacteriales</taxon>
        <taxon>Clostridiaceae</taxon>
        <taxon>Clostridium</taxon>
    </lineage>
</organism>
<evidence type="ECO:0000256" key="2">
    <source>
        <dbReference type="ARBA" id="ARBA00022679"/>
    </source>
</evidence>
<dbReference type="RefSeq" id="WP_103082456.1">
    <property type="nucleotide sequence ID" value="NZ_CP021850.1"/>
</dbReference>
<dbReference type="GO" id="GO:0006071">
    <property type="term" value="P:glycerol metabolic process"/>
    <property type="evidence" value="ECO:0007669"/>
    <property type="project" value="TreeGrafter"/>
</dbReference>
<dbReference type="GO" id="GO:0005524">
    <property type="term" value="F:ATP binding"/>
    <property type="evidence" value="ECO:0007669"/>
    <property type="project" value="UniProtKB-KW"/>
</dbReference>
<feature type="domain" description="Carbohydrate kinase FGGY N-terminal" evidence="8">
    <location>
        <begin position="5"/>
        <end position="244"/>
    </location>
</feature>
<dbReference type="Gene3D" id="3.30.420.40">
    <property type="match status" value="2"/>
</dbReference>